<sequence>MLRRAAAALAVPTSTRRPTLASLPLRRIASSATNRPPTLAHPATQPSRTATTTAAVTPLSPWRTHTPAPDASPSTPLVYTFYHDPTATWTYLVVDPDTRHCAVIDSVLDCDPASRTVSTTTADALVAFIHQQHLTVDHILETHAHADHLTAAAYLQLRLSTPADDIDAPSTSPSRVVPIGAHSGMRSTQAHFAQLYDVPAAELDTAFDALYDEGDQVRVGALTGVVWHLPGHTQCSAGYVFGDSVFTGDSVLLPPTGTARADFPLGSPSALFSSTQRLLALAPNVRLFSGHSYPLAGASNLCSATVAQQRALNPHVHDGVDEQGFVKMRSERDQGLSEPRLLHQSLQVNIRAGRLPRGANGQPYFRTPLHAPTVL</sequence>
<dbReference type="InterPro" id="IPR044528">
    <property type="entry name" value="POD-like_MBL-fold"/>
</dbReference>
<dbReference type="InterPro" id="IPR036866">
    <property type="entry name" value="RibonucZ/Hydroxyglut_hydro"/>
</dbReference>
<dbReference type="OMA" id="VMDIDYA"/>
<dbReference type="InterPro" id="IPR001279">
    <property type="entry name" value="Metallo-B-lactamas"/>
</dbReference>
<keyword evidence="5" id="KW-1185">Reference proteome</keyword>
<name>A0A0P9IU11_RHOGW</name>
<dbReference type="InterPro" id="IPR051682">
    <property type="entry name" value="Mito_Persulfide_Diox"/>
</dbReference>
<dbReference type="EMBL" id="KQ474085">
    <property type="protein sequence ID" value="KPV72908.1"/>
    <property type="molecule type" value="Genomic_DNA"/>
</dbReference>
<evidence type="ECO:0000256" key="2">
    <source>
        <dbReference type="SAM" id="MobiDB-lite"/>
    </source>
</evidence>
<reference evidence="4 5" key="1">
    <citation type="journal article" date="2015" name="Front. Microbiol.">
        <title>Genome sequence of the plant growth promoting endophytic yeast Rhodotorula graminis WP1.</title>
        <authorList>
            <person name="Firrincieli A."/>
            <person name="Otillar R."/>
            <person name="Salamov A."/>
            <person name="Schmutz J."/>
            <person name="Khan Z."/>
            <person name="Redman R.S."/>
            <person name="Fleck N.D."/>
            <person name="Lindquist E."/>
            <person name="Grigoriev I.V."/>
            <person name="Doty S.L."/>
        </authorList>
    </citation>
    <scope>NUCLEOTIDE SEQUENCE [LARGE SCALE GENOMIC DNA]</scope>
    <source>
        <strain evidence="4 5">WP1</strain>
    </source>
</reference>
<keyword evidence="1" id="KW-0479">Metal-binding</keyword>
<dbReference type="Proteomes" id="UP000053890">
    <property type="component" value="Unassembled WGS sequence"/>
</dbReference>
<accession>A0A0P9IU11</accession>
<dbReference type="CDD" id="cd07724">
    <property type="entry name" value="POD-like_MBL-fold"/>
    <property type="match status" value="1"/>
</dbReference>
<organism evidence="4 5">
    <name type="scientific">Rhodotorula graminis (strain WP1)</name>
    <dbReference type="NCBI Taxonomy" id="578459"/>
    <lineage>
        <taxon>Eukaryota</taxon>
        <taxon>Fungi</taxon>
        <taxon>Dikarya</taxon>
        <taxon>Basidiomycota</taxon>
        <taxon>Pucciniomycotina</taxon>
        <taxon>Microbotryomycetes</taxon>
        <taxon>Sporidiobolales</taxon>
        <taxon>Sporidiobolaceae</taxon>
        <taxon>Rhodotorula</taxon>
    </lineage>
</organism>
<dbReference type="PANTHER" id="PTHR43084:SF1">
    <property type="entry name" value="PERSULFIDE DIOXYGENASE ETHE1, MITOCHONDRIAL"/>
    <property type="match status" value="1"/>
</dbReference>
<dbReference type="GO" id="GO:0006749">
    <property type="term" value="P:glutathione metabolic process"/>
    <property type="evidence" value="ECO:0007669"/>
    <property type="project" value="InterPro"/>
</dbReference>
<dbReference type="Pfam" id="PF00753">
    <property type="entry name" value="Lactamase_B"/>
    <property type="match status" value="1"/>
</dbReference>
<gene>
    <name evidence="4" type="ORF">RHOBADRAFT_46497</name>
</gene>
<dbReference type="Gene3D" id="3.60.15.10">
    <property type="entry name" value="Ribonuclease Z/Hydroxyacylglutathione hydrolase-like"/>
    <property type="match status" value="1"/>
</dbReference>
<protein>
    <recommendedName>
        <fullName evidence="3">Metallo-beta-lactamase domain-containing protein</fullName>
    </recommendedName>
</protein>
<proteinExistence type="predicted"/>
<dbReference type="SMART" id="SM00849">
    <property type="entry name" value="Lactamase_B"/>
    <property type="match status" value="1"/>
</dbReference>
<dbReference type="GeneID" id="28975247"/>
<dbReference type="SUPFAM" id="SSF56281">
    <property type="entry name" value="Metallo-hydrolase/oxidoreductase"/>
    <property type="match status" value="1"/>
</dbReference>
<feature type="domain" description="Metallo-beta-lactamase" evidence="3">
    <location>
        <begin position="87"/>
        <end position="291"/>
    </location>
</feature>
<feature type="compositionally biased region" description="Polar residues" evidence="2">
    <location>
        <begin position="44"/>
        <end position="55"/>
    </location>
</feature>
<dbReference type="PANTHER" id="PTHR43084">
    <property type="entry name" value="PERSULFIDE DIOXYGENASE ETHE1"/>
    <property type="match status" value="1"/>
</dbReference>
<dbReference type="GO" id="GO:0046872">
    <property type="term" value="F:metal ion binding"/>
    <property type="evidence" value="ECO:0007669"/>
    <property type="project" value="UniProtKB-KW"/>
</dbReference>
<evidence type="ECO:0000313" key="4">
    <source>
        <dbReference type="EMBL" id="KPV72908.1"/>
    </source>
</evidence>
<evidence type="ECO:0000313" key="5">
    <source>
        <dbReference type="Proteomes" id="UP000053890"/>
    </source>
</evidence>
<dbReference type="GO" id="GO:0070813">
    <property type="term" value="P:hydrogen sulfide metabolic process"/>
    <property type="evidence" value="ECO:0007669"/>
    <property type="project" value="TreeGrafter"/>
</dbReference>
<dbReference type="OrthoDB" id="449487at2759"/>
<dbReference type="GO" id="GO:0050313">
    <property type="term" value="F:sulfur dioxygenase activity"/>
    <property type="evidence" value="ECO:0007669"/>
    <property type="project" value="InterPro"/>
</dbReference>
<feature type="region of interest" description="Disordered" evidence="2">
    <location>
        <begin position="29"/>
        <end position="74"/>
    </location>
</feature>
<evidence type="ECO:0000256" key="1">
    <source>
        <dbReference type="ARBA" id="ARBA00022723"/>
    </source>
</evidence>
<dbReference type="STRING" id="578459.A0A0P9IU11"/>
<dbReference type="RefSeq" id="XP_018268957.1">
    <property type="nucleotide sequence ID" value="XM_018414799.1"/>
</dbReference>
<evidence type="ECO:0000259" key="3">
    <source>
        <dbReference type="SMART" id="SM00849"/>
    </source>
</evidence>
<dbReference type="AlphaFoldDB" id="A0A0P9IU11"/>